<dbReference type="AlphaFoldDB" id="A0AAN7CY11"/>
<accession>A0AAN7CY11</accession>
<dbReference type="Proteomes" id="UP001303647">
    <property type="component" value="Unassembled WGS sequence"/>
</dbReference>
<gene>
    <name evidence="2" type="ORF">C7999DRAFT_39638</name>
</gene>
<evidence type="ECO:0000256" key="1">
    <source>
        <dbReference type="SAM" id="MobiDB-lite"/>
    </source>
</evidence>
<sequence length="176" mass="19013">MAIYSGVRRFYTSLQRMVGLRRRKRQLQIVRAHLRSSRGRIALTSSSQSEPFNFRKEATVLPGLSEEEMSAFREKAAVSRLGIAHTHAGAYNDTSTSQHCCRSPQSPPSHLSIPLPIPVSGAPPVSRHGTGSSSMRSRSTTTTGAAPVLPGAKRVSMSMNDLSDLLLFGNTSSAGF</sequence>
<evidence type="ECO:0000313" key="2">
    <source>
        <dbReference type="EMBL" id="KAK4249222.1"/>
    </source>
</evidence>
<dbReference type="EMBL" id="MU857626">
    <property type="protein sequence ID" value="KAK4249222.1"/>
    <property type="molecule type" value="Genomic_DNA"/>
</dbReference>
<keyword evidence="3" id="KW-1185">Reference proteome</keyword>
<comment type="caution">
    <text evidence="2">The sequence shown here is derived from an EMBL/GenBank/DDBJ whole genome shotgun (WGS) entry which is preliminary data.</text>
</comment>
<reference evidence="2" key="1">
    <citation type="journal article" date="2023" name="Mol. Phylogenet. Evol.">
        <title>Genome-scale phylogeny and comparative genomics of the fungal order Sordariales.</title>
        <authorList>
            <person name="Hensen N."/>
            <person name="Bonometti L."/>
            <person name="Westerberg I."/>
            <person name="Brannstrom I.O."/>
            <person name="Guillou S."/>
            <person name="Cros-Aarteil S."/>
            <person name="Calhoun S."/>
            <person name="Haridas S."/>
            <person name="Kuo A."/>
            <person name="Mondo S."/>
            <person name="Pangilinan J."/>
            <person name="Riley R."/>
            <person name="LaButti K."/>
            <person name="Andreopoulos B."/>
            <person name="Lipzen A."/>
            <person name="Chen C."/>
            <person name="Yan M."/>
            <person name="Daum C."/>
            <person name="Ng V."/>
            <person name="Clum A."/>
            <person name="Steindorff A."/>
            <person name="Ohm R.A."/>
            <person name="Martin F."/>
            <person name="Silar P."/>
            <person name="Natvig D.O."/>
            <person name="Lalanne C."/>
            <person name="Gautier V."/>
            <person name="Ament-Velasquez S.L."/>
            <person name="Kruys A."/>
            <person name="Hutchinson M.I."/>
            <person name="Powell A.J."/>
            <person name="Barry K."/>
            <person name="Miller A.N."/>
            <person name="Grigoriev I.V."/>
            <person name="Debuchy R."/>
            <person name="Gladieux P."/>
            <person name="Hiltunen Thoren M."/>
            <person name="Johannesson H."/>
        </authorList>
    </citation>
    <scope>NUCLEOTIDE SEQUENCE</scope>
    <source>
        <strain evidence="2">CBS 359.72</strain>
    </source>
</reference>
<name>A0AAN7CY11_9PEZI</name>
<reference evidence="2" key="2">
    <citation type="submission" date="2023-05" db="EMBL/GenBank/DDBJ databases">
        <authorList>
            <consortium name="Lawrence Berkeley National Laboratory"/>
            <person name="Steindorff A."/>
            <person name="Hensen N."/>
            <person name="Bonometti L."/>
            <person name="Westerberg I."/>
            <person name="Brannstrom I.O."/>
            <person name="Guillou S."/>
            <person name="Cros-Aarteil S."/>
            <person name="Calhoun S."/>
            <person name="Haridas S."/>
            <person name="Kuo A."/>
            <person name="Mondo S."/>
            <person name="Pangilinan J."/>
            <person name="Riley R."/>
            <person name="Labutti K."/>
            <person name="Andreopoulos B."/>
            <person name="Lipzen A."/>
            <person name="Chen C."/>
            <person name="Yanf M."/>
            <person name="Daum C."/>
            <person name="Ng V."/>
            <person name="Clum A."/>
            <person name="Ohm R."/>
            <person name="Martin F."/>
            <person name="Silar P."/>
            <person name="Natvig D."/>
            <person name="Lalanne C."/>
            <person name="Gautier V."/>
            <person name="Ament-Velasquez S.L."/>
            <person name="Kruys A."/>
            <person name="Hutchinson M.I."/>
            <person name="Powell A.J."/>
            <person name="Barry K."/>
            <person name="Miller A.N."/>
            <person name="Grigoriev I.V."/>
            <person name="Debuchy R."/>
            <person name="Gladieux P."/>
            <person name="Thoren M.H."/>
            <person name="Johannesson H."/>
        </authorList>
    </citation>
    <scope>NUCLEOTIDE SEQUENCE</scope>
    <source>
        <strain evidence="2">CBS 359.72</strain>
    </source>
</reference>
<evidence type="ECO:0000313" key="3">
    <source>
        <dbReference type="Proteomes" id="UP001303647"/>
    </source>
</evidence>
<feature type="region of interest" description="Disordered" evidence="1">
    <location>
        <begin position="93"/>
        <end position="150"/>
    </location>
</feature>
<proteinExistence type="predicted"/>
<feature type="compositionally biased region" description="Low complexity" evidence="1">
    <location>
        <begin position="108"/>
        <end position="144"/>
    </location>
</feature>
<organism evidence="2 3">
    <name type="scientific">Corynascus novoguineensis</name>
    <dbReference type="NCBI Taxonomy" id="1126955"/>
    <lineage>
        <taxon>Eukaryota</taxon>
        <taxon>Fungi</taxon>
        <taxon>Dikarya</taxon>
        <taxon>Ascomycota</taxon>
        <taxon>Pezizomycotina</taxon>
        <taxon>Sordariomycetes</taxon>
        <taxon>Sordariomycetidae</taxon>
        <taxon>Sordariales</taxon>
        <taxon>Chaetomiaceae</taxon>
        <taxon>Corynascus</taxon>
    </lineage>
</organism>
<protein>
    <submittedName>
        <fullName evidence="2">Uncharacterized protein</fullName>
    </submittedName>
</protein>